<dbReference type="CDD" id="cd06267">
    <property type="entry name" value="PBP1_LacI_sugar_binding-like"/>
    <property type="match status" value="1"/>
</dbReference>
<dbReference type="Pfam" id="PF00356">
    <property type="entry name" value="LacI"/>
    <property type="match status" value="1"/>
</dbReference>
<keyword evidence="4" id="KW-0804">Transcription</keyword>
<keyword evidence="3" id="KW-0238">DNA-binding</keyword>
<reference evidence="6 7" key="1">
    <citation type="journal article" date="2008" name="Int. J. Syst. Evol. Microbiol.">
        <title>Luteimonas marina sp. nov., isolated from seawater.</title>
        <authorList>
            <person name="Baik K.S."/>
            <person name="Park S.C."/>
            <person name="Kim M.S."/>
            <person name="Kim E.M."/>
            <person name="Park C."/>
            <person name="Chun J."/>
            <person name="Seong C.N."/>
        </authorList>
    </citation>
    <scope>NUCLEOTIDE SEQUENCE [LARGE SCALE GENOMIC DNA]</scope>
    <source>
        <strain evidence="6 7">FR1330</strain>
    </source>
</reference>
<dbReference type="PRINTS" id="PR00036">
    <property type="entry name" value="HTHLACI"/>
</dbReference>
<dbReference type="GO" id="GO:0003700">
    <property type="term" value="F:DNA-binding transcription factor activity"/>
    <property type="evidence" value="ECO:0007669"/>
    <property type="project" value="TreeGrafter"/>
</dbReference>
<evidence type="ECO:0000313" key="7">
    <source>
        <dbReference type="Proteomes" id="UP000319980"/>
    </source>
</evidence>
<dbReference type="InterPro" id="IPR028082">
    <property type="entry name" value="Peripla_BP_I"/>
</dbReference>
<evidence type="ECO:0000259" key="5">
    <source>
        <dbReference type="PROSITE" id="PS50932"/>
    </source>
</evidence>
<accession>A0A5C5UB43</accession>
<keyword evidence="2" id="KW-0805">Transcription regulation</keyword>
<dbReference type="PROSITE" id="PS00356">
    <property type="entry name" value="HTH_LACI_1"/>
    <property type="match status" value="1"/>
</dbReference>
<evidence type="ECO:0000256" key="4">
    <source>
        <dbReference type="ARBA" id="ARBA00023163"/>
    </source>
</evidence>
<dbReference type="SMART" id="SM00354">
    <property type="entry name" value="HTH_LACI"/>
    <property type="match status" value="1"/>
</dbReference>
<proteinExistence type="predicted"/>
<evidence type="ECO:0000256" key="2">
    <source>
        <dbReference type="ARBA" id="ARBA00023015"/>
    </source>
</evidence>
<dbReference type="Gene3D" id="3.40.50.2300">
    <property type="match status" value="2"/>
</dbReference>
<dbReference type="EMBL" id="VOHK01000001">
    <property type="protein sequence ID" value="TWT23133.1"/>
    <property type="molecule type" value="Genomic_DNA"/>
</dbReference>
<dbReference type="InterPro" id="IPR010982">
    <property type="entry name" value="Lambda_DNA-bd_dom_sf"/>
</dbReference>
<dbReference type="Pfam" id="PF13377">
    <property type="entry name" value="Peripla_BP_3"/>
    <property type="match status" value="1"/>
</dbReference>
<evidence type="ECO:0000256" key="3">
    <source>
        <dbReference type="ARBA" id="ARBA00023125"/>
    </source>
</evidence>
<dbReference type="Gene3D" id="1.10.260.40">
    <property type="entry name" value="lambda repressor-like DNA-binding domains"/>
    <property type="match status" value="1"/>
</dbReference>
<dbReference type="SUPFAM" id="SSF53822">
    <property type="entry name" value="Periplasmic binding protein-like I"/>
    <property type="match status" value="1"/>
</dbReference>
<dbReference type="InterPro" id="IPR000843">
    <property type="entry name" value="HTH_LacI"/>
</dbReference>
<dbReference type="GO" id="GO:0000976">
    <property type="term" value="F:transcription cis-regulatory region binding"/>
    <property type="evidence" value="ECO:0007669"/>
    <property type="project" value="TreeGrafter"/>
</dbReference>
<sequence>MDRRHASNESFTSSLENDYIAAIAKPWRGGVSVTIKDVARRANVSVATVSRALNGHQNVAEAVRKRVLSVADELRYSPHHAARSLSSRRTQTIGVVLPDLYGEFFSELMRGIDQVARERGLHLLVSSYHGHPQEQGAALRTMRGRVDGLLLMSPFVDGAESLAEDLPAAMPVVLMNSALAASGRASVGVDNHGGAMAMMQHLLQAGHRRIAFIAGPDDNFDARERLRGYRDALAAGAPGVEPWVLPGDFDEASGHRAGQVLLEAEQRPDAVFAANDMMALGCLFALSQGGLRVPDDVALAGFDDIPLSRYVHPALTTMRVEIAELGARAIRQLLEPATPEAQEHALLAPRLVTRPSSASRATT</sequence>
<comment type="caution">
    <text evidence="6">The sequence shown here is derived from an EMBL/GenBank/DDBJ whole genome shotgun (WGS) entry which is preliminary data.</text>
</comment>
<dbReference type="AlphaFoldDB" id="A0A5C5UB43"/>
<dbReference type="Proteomes" id="UP000319980">
    <property type="component" value="Unassembled WGS sequence"/>
</dbReference>
<keyword evidence="7" id="KW-1185">Reference proteome</keyword>
<evidence type="ECO:0000256" key="1">
    <source>
        <dbReference type="ARBA" id="ARBA00022491"/>
    </source>
</evidence>
<dbReference type="PANTHER" id="PTHR30146">
    <property type="entry name" value="LACI-RELATED TRANSCRIPTIONAL REPRESSOR"/>
    <property type="match status" value="1"/>
</dbReference>
<dbReference type="CDD" id="cd01392">
    <property type="entry name" value="HTH_LacI"/>
    <property type="match status" value="1"/>
</dbReference>
<keyword evidence="1" id="KW-0678">Repressor</keyword>
<feature type="domain" description="HTH lacI-type" evidence="5">
    <location>
        <begin position="33"/>
        <end position="87"/>
    </location>
</feature>
<dbReference type="InterPro" id="IPR046335">
    <property type="entry name" value="LacI/GalR-like_sensor"/>
</dbReference>
<dbReference type="PROSITE" id="PS50932">
    <property type="entry name" value="HTH_LACI_2"/>
    <property type="match status" value="1"/>
</dbReference>
<evidence type="ECO:0000313" key="6">
    <source>
        <dbReference type="EMBL" id="TWT23133.1"/>
    </source>
</evidence>
<dbReference type="PANTHER" id="PTHR30146:SF151">
    <property type="entry name" value="HTH-TYPE TRANSCRIPTIONAL REPRESSOR CYTR"/>
    <property type="match status" value="1"/>
</dbReference>
<name>A0A5C5UB43_9GAMM</name>
<organism evidence="6 7">
    <name type="scientific">Luteimonas marina</name>
    <dbReference type="NCBI Taxonomy" id="488485"/>
    <lineage>
        <taxon>Bacteria</taxon>
        <taxon>Pseudomonadati</taxon>
        <taxon>Pseudomonadota</taxon>
        <taxon>Gammaproteobacteria</taxon>
        <taxon>Lysobacterales</taxon>
        <taxon>Lysobacteraceae</taxon>
        <taxon>Luteimonas</taxon>
    </lineage>
</organism>
<dbReference type="SUPFAM" id="SSF47413">
    <property type="entry name" value="lambda repressor-like DNA-binding domains"/>
    <property type="match status" value="1"/>
</dbReference>
<dbReference type="OrthoDB" id="9798934at2"/>
<protein>
    <submittedName>
        <fullName evidence="6">LacI family transcriptional regulator</fullName>
    </submittedName>
</protein>
<gene>
    <name evidence="6" type="ORF">FQY83_00300</name>
</gene>